<dbReference type="RefSeq" id="WP_077924896.1">
    <property type="nucleotide sequence ID" value="NZ_BAABKE010000002.1"/>
</dbReference>
<comment type="caution">
    <text evidence="3">The sequence shown here is derived from an EMBL/GenBank/DDBJ whole genome shotgun (WGS) entry which is preliminary data.</text>
</comment>
<keyword evidence="1" id="KW-0472">Membrane</keyword>
<protein>
    <recommendedName>
        <fullName evidence="2">Zona occludens toxin N-terminal domain-containing protein</fullName>
    </recommendedName>
</protein>
<dbReference type="InterPro" id="IPR027417">
    <property type="entry name" value="P-loop_NTPase"/>
</dbReference>
<evidence type="ECO:0000313" key="3">
    <source>
        <dbReference type="EMBL" id="GAA5096927.1"/>
    </source>
</evidence>
<evidence type="ECO:0000256" key="1">
    <source>
        <dbReference type="SAM" id="Phobius"/>
    </source>
</evidence>
<evidence type="ECO:0000313" key="4">
    <source>
        <dbReference type="Proteomes" id="UP001500631"/>
    </source>
</evidence>
<dbReference type="Gene3D" id="3.40.50.300">
    <property type="entry name" value="P-loop containing nucleotide triphosphate hydrolases"/>
    <property type="match status" value="1"/>
</dbReference>
<dbReference type="EMBL" id="BAABKE010000002">
    <property type="protein sequence ID" value="GAA5096927.1"/>
    <property type="molecule type" value="Genomic_DNA"/>
</dbReference>
<feature type="transmembrane region" description="Helical" evidence="1">
    <location>
        <begin position="229"/>
        <end position="249"/>
    </location>
</feature>
<organism evidence="3 4">
    <name type="scientific">Wohlfahrtiimonas larvae</name>
    <dbReference type="NCBI Taxonomy" id="1157986"/>
    <lineage>
        <taxon>Bacteria</taxon>
        <taxon>Pseudomonadati</taxon>
        <taxon>Pseudomonadota</taxon>
        <taxon>Gammaproteobacteria</taxon>
        <taxon>Cardiobacteriales</taxon>
        <taxon>Ignatzschineriaceae</taxon>
        <taxon>Wohlfahrtiimonas</taxon>
    </lineage>
</organism>
<name>A0ABP9MIG6_9GAMM</name>
<dbReference type="InterPro" id="IPR008900">
    <property type="entry name" value="Zot_N"/>
</dbReference>
<feature type="domain" description="Zona occludens toxin N-terminal" evidence="2">
    <location>
        <begin position="4"/>
        <end position="213"/>
    </location>
</feature>
<evidence type="ECO:0000259" key="2">
    <source>
        <dbReference type="Pfam" id="PF05707"/>
    </source>
</evidence>
<sequence>MPLHFVLGTPGSGKSYWCVKHWILDQGLRSGRKVITNIPLNVEYLTDEELDLFEYRSPGLYPRSIKYKKMVGGVQQDFTVVSNKPFDCEGEFLCDEWRDENGQAPLYVIDECQELLAREVKPSIELLEFIAKHRHFGEMDIILISQGVGYIAQRIRINLETTTVLTKRAFLGYKNSFNLKVYGGQRERGKPPVTNRNLKYDKSIFKVYKSHTESKNEVQRSKDFKGNPFLKWMIRIVLFVLVLGLYTLYKSVSSINDGTAINTVNVNSKPDSVKSAAVPKQNNIVNDNSVSQQSEFVGPTKPKNNFHAPDTNINYYRDYEKRDTYQTSKDVKRAPFLNYRFSVVSSIESDTKKLYMFKLVDESRGVLVNQTNNELEKLGYKFEYISPCVVLIDHLYENNAFYATCEDSTLRSNNRATAEKVSA</sequence>
<keyword evidence="1" id="KW-1133">Transmembrane helix</keyword>
<dbReference type="Proteomes" id="UP001500631">
    <property type="component" value="Unassembled WGS sequence"/>
</dbReference>
<dbReference type="Pfam" id="PF05707">
    <property type="entry name" value="Zot"/>
    <property type="match status" value="1"/>
</dbReference>
<proteinExistence type="predicted"/>
<accession>A0ABP9MIG6</accession>
<keyword evidence="1" id="KW-0812">Transmembrane</keyword>
<reference evidence="4" key="1">
    <citation type="journal article" date="2019" name="Int. J. Syst. Evol. Microbiol.">
        <title>The Global Catalogue of Microorganisms (GCM) 10K type strain sequencing project: providing services to taxonomists for standard genome sequencing and annotation.</title>
        <authorList>
            <consortium name="The Broad Institute Genomics Platform"/>
            <consortium name="The Broad Institute Genome Sequencing Center for Infectious Disease"/>
            <person name="Wu L."/>
            <person name="Ma J."/>
        </authorList>
    </citation>
    <scope>NUCLEOTIDE SEQUENCE [LARGE SCALE GENOMIC DNA]</scope>
    <source>
        <strain evidence="4">JCM 18424</strain>
    </source>
</reference>
<keyword evidence="4" id="KW-1185">Reference proteome</keyword>
<gene>
    <name evidence="3" type="ORF">GCM10023338_07900</name>
</gene>